<proteinExistence type="predicted"/>
<feature type="transmembrane region" description="Helical" evidence="10">
    <location>
        <begin position="146"/>
        <end position="162"/>
    </location>
</feature>
<comment type="function">
    <text evidence="10">Dol-P-Man:Man(5)GlcNAc(2)-PP-Dol alpha-1,3-mannosyltransferase that operates in the biosynthetic pathway of dolichol-linked oligosaccharides, the glycan precursors employed in protein asparagine (N)-glycosylation. The assembly of dolichol-linked oligosaccharides begins on the cytosolic side of the endoplasmic reticulum membrane and finishes in its lumen. The sequential addition of sugars to dolichol pyrophosphate produces dolichol-linked oligosaccharides containing fourteen sugars, including two GlcNAcs, nine mannoses and three glucoses. Once assembled, the oligosaccharide is transferred from the lipid to nascent proteins by oligosaccharyltransferases. In the lumen of the endoplasmic reticulum, adds the first dolichyl beta-D-mannosyl phosphate derived mannose in an alpha-1,3 linkage to Man(5)GlcNAc(2)-PP-dolichol to produce Man(6)GlcNAc(2)-PP-dolichol.</text>
</comment>
<feature type="transmembrane region" description="Helical" evidence="10">
    <location>
        <begin position="307"/>
        <end position="325"/>
    </location>
</feature>
<evidence type="ECO:0000256" key="6">
    <source>
        <dbReference type="ARBA" id="ARBA00022824"/>
    </source>
</evidence>
<protein>
    <recommendedName>
        <fullName evidence="10">Dol-P-Man:Man(5)GlcNAc(2)-PP-Dol alpha-1,3-mannosyltransferase</fullName>
        <ecNumber evidence="10">2.4.1.258</ecNumber>
    </recommendedName>
    <alternativeName>
        <fullName evidence="10">Dol-P-Man-dependent alpha(1-3)-mannosyltransferase</fullName>
    </alternativeName>
</protein>
<dbReference type="GO" id="GO:0006488">
    <property type="term" value="P:dolichol-linked oligosaccharide biosynthetic process"/>
    <property type="evidence" value="ECO:0007669"/>
    <property type="project" value="Ensembl"/>
</dbReference>
<comment type="subcellular location">
    <subcellularLocation>
        <location evidence="1 10">Endoplasmic reticulum membrane</location>
        <topology evidence="1 10">Multi-pass membrane protein</topology>
    </subcellularLocation>
</comment>
<evidence type="ECO:0000256" key="1">
    <source>
        <dbReference type="ARBA" id="ARBA00004477"/>
    </source>
</evidence>
<evidence type="ECO:0000256" key="7">
    <source>
        <dbReference type="ARBA" id="ARBA00022989"/>
    </source>
</evidence>
<organism evidence="11 12">
    <name type="scientific">Coturnix japonica</name>
    <name type="common">Japanese quail</name>
    <name type="synonym">Coturnix coturnix japonica</name>
    <dbReference type="NCBI Taxonomy" id="93934"/>
    <lineage>
        <taxon>Eukaryota</taxon>
        <taxon>Metazoa</taxon>
        <taxon>Chordata</taxon>
        <taxon>Craniata</taxon>
        <taxon>Vertebrata</taxon>
        <taxon>Euteleostomi</taxon>
        <taxon>Archelosauria</taxon>
        <taxon>Archosauria</taxon>
        <taxon>Dinosauria</taxon>
        <taxon>Saurischia</taxon>
        <taxon>Theropoda</taxon>
        <taxon>Coelurosauria</taxon>
        <taxon>Aves</taxon>
        <taxon>Neognathae</taxon>
        <taxon>Galloanserae</taxon>
        <taxon>Galliformes</taxon>
        <taxon>Phasianidae</taxon>
        <taxon>Perdicinae</taxon>
        <taxon>Coturnix</taxon>
    </lineage>
</organism>
<reference evidence="11" key="3">
    <citation type="submission" date="2025-09" db="UniProtKB">
        <authorList>
            <consortium name="Ensembl"/>
        </authorList>
    </citation>
    <scope>IDENTIFICATION</scope>
</reference>
<dbReference type="Pfam" id="PF05208">
    <property type="entry name" value="ALG3"/>
    <property type="match status" value="1"/>
</dbReference>
<evidence type="ECO:0000256" key="4">
    <source>
        <dbReference type="ARBA" id="ARBA00022679"/>
    </source>
</evidence>
<dbReference type="Ensembl" id="ENSCJPT00005023476.1">
    <property type="protein sequence ID" value="ENSCJPP00005016757.1"/>
    <property type="gene ID" value="ENSCJPG00005013749.1"/>
</dbReference>
<dbReference type="UniPathway" id="UPA00378"/>
<keyword evidence="12" id="KW-1185">Reference proteome</keyword>
<evidence type="ECO:0000256" key="10">
    <source>
        <dbReference type="RuleBase" id="RU364047"/>
    </source>
</evidence>
<evidence type="ECO:0000256" key="2">
    <source>
        <dbReference type="ARBA" id="ARBA00004922"/>
    </source>
</evidence>
<comment type="pathway">
    <text evidence="2 10">Protein modification; protein glycosylation.</text>
</comment>
<name>A0A8C2TSJ9_COTJA</name>
<evidence type="ECO:0000256" key="5">
    <source>
        <dbReference type="ARBA" id="ARBA00022692"/>
    </source>
</evidence>
<dbReference type="InterPro" id="IPR007873">
    <property type="entry name" value="Glycosyltransferase_ALG3"/>
</dbReference>
<accession>A0A8C2TSJ9</accession>
<dbReference type="PANTHER" id="PTHR12646">
    <property type="entry name" value="NOT56 - RELATED"/>
    <property type="match status" value="1"/>
</dbReference>
<keyword evidence="4 10" id="KW-0808">Transferase</keyword>
<dbReference type="GO" id="GO:0052925">
    <property type="term" value="F:dol-P-Man:Man(5)GlcNAc(2)-PP-Dol alpha-1,3-mannosyltransferase activity"/>
    <property type="evidence" value="ECO:0007669"/>
    <property type="project" value="UniProtKB-EC"/>
</dbReference>
<keyword evidence="8 10" id="KW-0472">Membrane</keyword>
<keyword evidence="3 10" id="KW-0328">Glycosyltransferase</keyword>
<reference evidence="11" key="1">
    <citation type="submission" date="2015-11" db="EMBL/GenBank/DDBJ databases">
        <authorList>
            <consortium name="International Coturnix japonica Genome Analysis Consortium"/>
            <person name="Warren W."/>
            <person name="Burt D.W."/>
            <person name="Antin P.B."/>
            <person name="Lanford R."/>
            <person name="Gros J."/>
            <person name="Wilson R.K."/>
        </authorList>
    </citation>
    <scope>NUCLEOTIDE SEQUENCE [LARGE SCALE GENOMIC DNA]</scope>
</reference>
<gene>
    <name evidence="11" type="primary">ALG3</name>
</gene>
<feature type="transmembrane region" description="Helical" evidence="10">
    <location>
        <begin position="250"/>
        <end position="270"/>
    </location>
</feature>
<dbReference type="AlphaFoldDB" id="A0A8C2TSJ9"/>
<keyword evidence="6 10" id="KW-0256">Endoplasmic reticulum</keyword>
<evidence type="ECO:0000256" key="3">
    <source>
        <dbReference type="ARBA" id="ARBA00022676"/>
    </source>
</evidence>
<feature type="transmembrane region" description="Helical" evidence="10">
    <location>
        <begin position="117"/>
        <end position="134"/>
    </location>
</feature>
<dbReference type="GeneTree" id="ENSGT00390000013904"/>
<keyword evidence="5 10" id="KW-0812">Transmembrane</keyword>
<evidence type="ECO:0000256" key="8">
    <source>
        <dbReference type="ARBA" id="ARBA00023136"/>
    </source>
</evidence>
<sequence length="536" mass="59650">MAAAAANTCSFRRAAAKSFRSFRSELPAGNASVNKRFRVRGGMAAGLRRLCRELLLEPRYTPLVAACLCLAEGGVNLWVIRRVPYTEIDWRAYMQEVEGVSNGTRDYTELRGDTGPLVYPAGFVYLFLGLYYATGRGTDIRLAQHIFAAIYLLNLLLVFRIYCRTSKVPPYVFFFMCCASYRIHSIFVLRLFNDPVAMVILFLAVNFFLEERWSWGCLLFSLAVSVKMNVLLFAPGLLFLLLLRFGLLGCIPKLCICAVLQLALGLPFLLENPVGYLTRSFDLGRQFQFKWTVNWRFLPEEVFQHRAFHVGLLLAHMAGLVLFALHRWHRSKESILSLLKDPVERKHPSPPLGANNRLRPLLLQLPGHLLQPLPPLSVLRLVLPHAALPAVVHPNLQTRSHAQSAAAGCDRALLEHLPLHCLQLPLPARLSWTGPAPAVVWHSLATSPTAPPAQQEVGSPLQEGTVRALAGQREGTPCRLLCLLFCLPCFQVAPGHLRRATSPGTTKGAIWKPVLGRTSPIKGLWGPFPGRSVLVL</sequence>
<dbReference type="GO" id="GO:0005789">
    <property type="term" value="C:endoplasmic reticulum membrane"/>
    <property type="evidence" value="ECO:0007669"/>
    <property type="project" value="UniProtKB-SubCell"/>
</dbReference>
<evidence type="ECO:0000256" key="9">
    <source>
        <dbReference type="ARBA" id="ARBA00049506"/>
    </source>
</evidence>
<evidence type="ECO:0000313" key="12">
    <source>
        <dbReference type="Proteomes" id="UP000694412"/>
    </source>
</evidence>
<evidence type="ECO:0000313" key="11">
    <source>
        <dbReference type="Ensembl" id="ENSCJPP00005016757.1"/>
    </source>
</evidence>
<feature type="transmembrane region" description="Helical" evidence="10">
    <location>
        <begin position="191"/>
        <end position="209"/>
    </location>
</feature>
<keyword evidence="7 10" id="KW-1133">Transmembrane helix</keyword>
<dbReference type="Proteomes" id="UP000694412">
    <property type="component" value="Chromosome 9"/>
</dbReference>
<dbReference type="EC" id="2.4.1.258" evidence="10"/>
<dbReference type="PANTHER" id="PTHR12646:SF0">
    <property type="entry name" value="DOL-P-MAN:MAN(5)GLCNAC(2)-PP-DOL ALPHA-1,3-MANNOSYLTRANSFERASE"/>
    <property type="match status" value="1"/>
</dbReference>
<comment type="catalytic activity">
    <reaction evidence="9 10">
        <text>an alpha-D-Man-(1-&gt;2)-alpha-D-Man-(1-&gt;2)-alpha-D-Man-(1-&gt;3)-[alpha-D-Man-(1-&gt;6)]-beta-D-Man-(1-&gt;4)-beta-D-GlcNAc-(1-&gt;4)-alpha-D-GlcNAc-diphospho-di-trans,poly-cis-dolichol + a di-trans,poly-cis-dolichyl beta-D-mannosyl phosphate = an alpha-D-Man-(1-&gt;2)-alpha-D-Man-(1-&gt;2)-alpha-D-Man-(1-&gt;3)-[alpha-D-Man-(1-&gt;3)-alpha-D-Man-(1-&gt;6)]-beta-D-Man-(1-&gt;4)-beta-D-GlcNAc-(1-&gt;4)-alpha-D-GlcNAc-diphospho-di-trans,poly-cis-dolichol + a di-trans,poly-cis-dolichyl phosphate + H(+)</text>
        <dbReference type="Rhea" id="RHEA:29527"/>
        <dbReference type="Rhea" id="RHEA-COMP:19498"/>
        <dbReference type="Rhea" id="RHEA-COMP:19501"/>
        <dbReference type="Rhea" id="RHEA-COMP:19516"/>
        <dbReference type="Rhea" id="RHEA-COMP:19517"/>
        <dbReference type="ChEBI" id="CHEBI:15378"/>
        <dbReference type="ChEBI" id="CHEBI:57683"/>
        <dbReference type="ChEBI" id="CHEBI:58211"/>
        <dbReference type="ChEBI" id="CHEBI:132515"/>
        <dbReference type="ChEBI" id="CHEBI:132516"/>
        <dbReference type="EC" id="2.4.1.258"/>
    </reaction>
    <physiologicalReaction direction="left-to-right" evidence="9 10">
        <dbReference type="Rhea" id="RHEA:29528"/>
    </physiologicalReaction>
</comment>
<reference evidence="11" key="2">
    <citation type="submission" date="2025-08" db="UniProtKB">
        <authorList>
            <consortium name="Ensembl"/>
        </authorList>
    </citation>
    <scope>IDENTIFICATION</scope>
</reference>
<feature type="transmembrane region" description="Helical" evidence="10">
    <location>
        <begin position="215"/>
        <end position="243"/>
    </location>
</feature>